<name>A0ABD1KCU6_9TELE</name>
<keyword evidence="3 5" id="KW-0732">Signal</keyword>
<comment type="caution">
    <text evidence="7">The sequence shown here is derived from an EMBL/GenBank/DDBJ whole genome shotgun (WGS) entry which is preliminary data.</text>
</comment>
<dbReference type="GO" id="GO:0005576">
    <property type="term" value="C:extracellular region"/>
    <property type="evidence" value="ECO:0007669"/>
    <property type="project" value="UniProtKB-SubCell"/>
</dbReference>
<organism evidence="7 8">
    <name type="scientific">Coilia grayii</name>
    <name type="common">Gray's grenadier anchovy</name>
    <dbReference type="NCBI Taxonomy" id="363190"/>
    <lineage>
        <taxon>Eukaryota</taxon>
        <taxon>Metazoa</taxon>
        <taxon>Chordata</taxon>
        <taxon>Craniata</taxon>
        <taxon>Vertebrata</taxon>
        <taxon>Euteleostomi</taxon>
        <taxon>Actinopterygii</taxon>
        <taxon>Neopterygii</taxon>
        <taxon>Teleostei</taxon>
        <taxon>Clupei</taxon>
        <taxon>Clupeiformes</taxon>
        <taxon>Clupeoidei</taxon>
        <taxon>Engraulidae</taxon>
        <taxon>Coilinae</taxon>
        <taxon>Coilia</taxon>
    </lineage>
</organism>
<dbReference type="AlphaFoldDB" id="A0ABD1KCU6"/>
<feature type="chain" id="PRO_5044772061" description="C1q domain-containing protein" evidence="5">
    <location>
        <begin position="23"/>
        <end position="208"/>
    </location>
</feature>
<proteinExistence type="predicted"/>
<feature type="signal peptide" evidence="5">
    <location>
        <begin position="1"/>
        <end position="22"/>
    </location>
</feature>
<dbReference type="InterPro" id="IPR001073">
    <property type="entry name" value="C1q_dom"/>
</dbReference>
<keyword evidence="4" id="KW-0175">Coiled coil</keyword>
<dbReference type="Gene3D" id="2.60.120.40">
    <property type="match status" value="1"/>
</dbReference>
<dbReference type="PANTHER" id="PTHR22923">
    <property type="entry name" value="CEREBELLIN-RELATED"/>
    <property type="match status" value="1"/>
</dbReference>
<accession>A0ABD1KCU6</accession>
<keyword evidence="2" id="KW-0964">Secreted</keyword>
<evidence type="ECO:0000256" key="1">
    <source>
        <dbReference type="ARBA" id="ARBA00004613"/>
    </source>
</evidence>
<dbReference type="PANTHER" id="PTHR22923:SF102">
    <property type="entry name" value="CEREBELLIN 13-RELATED"/>
    <property type="match status" value="1"/>
</dbReference>
<evidence type="ECO:0000256" key="3">
    <source>
        <dbReference type="ARBA" id="ARBA00022729"/>
    </source>
</evidence>
<comment type="subcellular location">
    <subcellularLocation>
        <location evidence="1">Secreted</location>
    </subcellularLocation>
</comment>
<evidence type="ECO:0000256" key="4">
    <source>
        <dbReference type="SAM" id="Coils"/>
    </source>
</evidence>
<reference evidence="7 8" key="1">
    <citation type="submission" date="2024-09" db="EMBL/GenBank/DDBJ databases">
        <title>A chromosome-level genome assembly of Gray's grenadier anchovy, Coilia grayii.</title>
        <authorList>
            <person name="Fu Z."/>
        </authorList>
    </citation>
    <scope>NUCLEOTIDE SEQUENCE [LARGE SCALE GENOMIC DNA]</scope>
    <source>
        <strain evidence="7">G4</strain>
        <tissue evidence="7">Muscle</tissue>
    </source>
</reference>
<dbReference type="Pfam" id="PF00386">
    <property type="entry name" value="C1q"/>
    <property type="match status" value="1"/>
</dbReference>
<evidence type="ECO:0000256" key="5">
    <source>
        <dbReference type="SAM" id="SignalP"/>
    </source>
</evidence>
<gene>
    <name evidence="7" type="ORF">ACEWY4_006154</name>
</gene>
<dbReference type="SMART" id="SM00110">
    <property type="entry name" value="C1Q"/>
    <property type="match status" value="1"/>
</dbReference>
<keyword evidence="8" id="KW-1185">Reference proteome</keyword>
<evidence type="ECO:0000313" key="8">
    <source>
        <dbReference type="Proteomes" id="UP001591681"/>
    </source>
</evidence>
<dbReference type="Proteomes" id="UP001591681">
    <property type="component" value="Unassembled WGS sequence"/>
</dbReference>
<dbReference type="InterPro" id="IPR008983">
    <property type="entry name" value="Tumour_necrosis_fac-like_dom"/>
</dbReference>
<protein>
    <recommendedName>
        <fullName evidence="6">C1q domain-containing protein</fullName>
    </recommendedName>
</protein>
<feature type="domain" description="C1q" evidence="6">
    <location>
        <begin position="62"/>
        <end position="208"/>
    </location>
</feature>
<dbReference type="InterPro" id="IPR050822">
    <property type="entry name" value="Cerebellin_Synaptic_Org"/>
</dbReference>
<feature type="coiled-coil region" evidence="4">
    <location>
        <begin position="35"/>
        <end position="62"/>
    </location>
</feature>
<dbReference type="PRINTS" id="PR00007">
    <property type="entry name" value="COMPLEMNTC1Q"/>
</dbReference>
<dbReference type="EMBL" id="JBHFQA010000006">
    <property type="protein sequence ID" value="KAL2096947.1"/>
    <property type="molecule type" value="Genomic_DNA"/>
</dbReference>
<evidence type="ECO:0000313" key="7">
    <source>
        <dbReference type="EMBL" id="KAL2096947.1"/>
    </source>
</evidence>
<sequence>MKTAGAVLLLLWLGLLAGAAEGGKAELTCLADIDLFQLKEEVRQTKAQLKAIETRLAASEKTAKGSVAFTAALQPPSWDKTGNGHIGPFSTEMTIIHQKVLTNVGQAYDSKTGVFTAPVRGVYFFTFTTYSWVKEANIGVKLMKNSEEVLLVWEWQDKGDNEDFASNSVLLELKVGDRVYMRLPSGYRVAASIWSNIHTFSGFLLYPQ</sequence>
<evidence type="ECO:0000256" key="2">
    <source>
        <dbReference type="ARBA" id="ARBA00022525"/>
    </source>
</evidence>
<dbReference type="PROSITE" id="PS50871">
    <property type="entry name" value="C1Q"/>
    <property type="match status" value="1"/>
</dbReference>
<dbReference type="SUPFAM" id="SSF49842">
    <property type="entry name" value="TNF-like"/>
    <property type="match status" value="1"/>
</dbReference>
<evidence type="ECO:0000259" key="6">
    <source>
        <dbReference type="PROSITE" id="PS50871"/>
    </source>
</evidence>